<accession>A0A382I4K3</accession>
<reference evidence="1" key="1">
    <citation type="submission" date="2018-05" db="EMBL/GenBank/DDBJ databases">
        <authorList>
            <person name="Lanie J.A."/>
            <person name="Ng W.-L."/>
            <person name="Kazmierczak K.M."/>
            <person name="Andrzejewski T.M."/>
            <person name="Davidsen T.M."/>
            <person name="Wayne K.J."/>
            <person name="Tettelin H."/>
            <person name="Glass J.I."/>
            <person name="Rusch D."/>
            <person name="Podicherti R."/>
            <person name="Tsui H.-C.T."/>
            <person name="Winkler M.E."/>
        </authorList>
    </citation>
    <scope>NUCLEOTIDE SEQUENCE</scope>
</reference>
<name>A0A382I4K3_9ZZZZ</name>
<protein>
    <submittedName>
        <fullName evidence="1">Uncharacterized protein</fullName>
    </submittedName>
</protein>
<dbReference type="Gene3D" id="3.40.50.1000">
    <property type="entry name" value="HAD superfamily/HAD-like"/>
    <property type="match status" value="1"/>
</dbReference>
<dbReference type="InterPro" id="IPR036412">
    <property type="entry name" value="HAD-like_sf"/>
</dbReference>
<dbReference type="InterPro" id="IPR023214">
    <property type="entry name" value="HAD_sf"/>
</dbReference>
<evidence type="ECO:0000313" key="1">
    <source>
        <dbReference type="EMBL" id="SVB94209.1"/>
    </source>
</evidence>
<feature type="non-terminal residue" evidence="1">
    <location>
        <position position="72"/>
    </location>
</feature>
<proteinExistence type="predicted"/>
<organism evidence="1">
    <name type="scientific">marine metagenome</name>
    <dbReference type="NCBI Taxonomy" id="408172"/>
    <lineage>
        <taxon>unclassified sequences</taxon>
        <taxon>metagenomes</taxon>
        <taxon>ecological metagenomes</taxon>
    </lineage>
</organism>
<dbReference type="EMBL" id="UINC01064999">
    <property type="protein sequence ID" value="SVB94209.1"/>
    <property type="molecule type" value="Genomic_DNA"/>
</dbReference>
<dbReference type="SUPFAM" id="SSF56784">
    <property type="entry name" value="HAD-like"/>
    <property type="match status" value="1"/>
</dbReference>
<sequence length="72" mass="8321">MHRLITIFLLGYLQAQPGILKVGFDIDDTVLYSEPAFIYYKKEYGVPIDYGWINTKDNQFSIPITPTVELVH</sequence>
<dbReference type="AlphaFoldDB" id="A0A382I4K3"/>
<gene>
    <name evidence="1" type="ORF">METZ01_LOCUS247063</name>
</gene>